<accession>A0ABQ6G3M2</accession>
<dbReference type="InterPro" id="IPR014729">
    <property type="entry name" value="Rossmann-like_a/b/a_fold"/>
</dbReference>
<dbReference type="InterPro" id="IPR006015">
    <property type="entry name" value="Universal_stress_UspA"/>
</dbReference>
<feature type="domain" description="UspA" evidence="2">
    <location>
        <begin position="1"/>
        <end position="138"/>
    </location>
</feature>
<dbReference type="Gene3D" id="3.40.50.620">
    <property type="entry name" value="HUPs"/>
    <property type="match status" value="2"/>
</dbReference>
<reference evidence="3 4" key="1">
    <citation type="submission" date="2023-02" db="EMBL/GenBank/DDBJ databases">
        <title>Dictyobacter halimunensis sp. nov., a new member of the class Ktedonobacteria from forest soil in a geothermal area.</title>
        <authorList>
            <person name="Rachmania M.K."/>
            <person name="Ningsih F."/>
            <person name="Sakai Y."/>
            <person name="Yabe S."/>
            <person name="Yokota A."/>
            <person name="Sjamsuridzal W."/>
        </authorList>
    </citation>
    <scope>NUCLEOTIDE SEQUENCE [LARGE SCALE GENOMIC DNA]</scope>
    <source>
        <strain evidence="3 4">S3.2.2.5</strain>
    </source>
</reference>
<feature type="domain" description="UspA" evidence="2">
    <location>
        <begin position="156"/>
        <end position="301"/>
    </location>
</feature>
<proteinExistence type="inferred from homology"/>
<evidence type="ECO:0000259" key="2">
    <source>
        <dbReference type="Pfam" id="PF00582"/>
    </source>
</evidence>
<dbReference type="SUPFAM" id="SSF52402">
    <property type="entry name" value="Adenine nucleotide alpha hydrolases-like"/>
    <property type="match status" value="2"/>
</dbReference>
<dbReference type="Pfam" id="PF00582">
    <property type="entry name" value="Usp"/>
    <property type="match status" value="2"/>
</dbReference>
<organism evidence="3 4">
    <name type="scientific">Dictyobacter halimunensis</name>
    <dbReference type="NCBI Taxonomy" id="3026934"/>
    <lineage>
        <taxon>Bacteria</taxon>
        <taxon>Bacillati</taxon>
        <taxon>Chloroflexota</taxon>
        <taxon>Ktedonobacteria</taxon>
        <taxon>Ktedonobacterales</taxon>
        <taxon>Dictyobacteraceae</taxon>
        <taxon>Dictyobacter</taxon>
    </lineage>
</organism>
<dbReference type="PRINTS" id="PR01438">
    <property type="entry name" value="UNVRSLSTRESS"/>
</dbReference>
<protein>
    <submittedName>
        <fullName evidence="3">Universal stress protein UspA</fullName>
    </submittedName>
</protein>
<dbReference type="EMBL" id="BSRI01000002">
    <property type="protein sequence ID" value="GLV59694.1"/>
    <property type="molecule type" value="Genomic_DNA"/>
</dbReference>
<dbReference type="Proteomes" id="UP001344906">
    <property type="component" value="Unassembled WGS sequence"/>
</dbReference>
<comment type="similarity">
    <text evidence="1">Belongs to the universal stress protein A family.</text>
</comment>
<name>A0ABQ6G3M2_9CHLR</name>
<evidence type="ECO:0000313" key="4">
    <source>
        <dbReference type="Proteomes" id="UP001344906"/>
    </source>
</evidence>
<gene>
    <name evidence="3" type="ORF">KDH_65200</name>
</gene>
<evidence type="ECO:0000256" key="1">
    <source>
        <dbReference type="ARBA" id="ARBA00008791"/>
    </source>
</evidence>
<dbReference type="CDD" id="cd00293">
    <property type="entry name" value="USP-like"/>
    <property type="match status" value="2"/>
</dbReference>
<comment type="caution">
    <text evidence="3">The sequence shown here is derived from an EMBL/GenBank/DDBJ whole genome shotgun (WGS) entry which is preliminary data.</text>
</comment>
<sequence length="325" mass="35550">MFRRILLPLDGSHQAERTVPIALRLARAYSGTIILLRVVNLNWPSQASLAQELPANARFEAEQYLVRLAKKEEFQGIPTEIQVPTGNETATILVNAQKQKADIILLNSHGYSELTRWMMGSVAEKVTRYAEVPVLLLRGHSALPLGPHPDPTQPLRVLVPLDGSDYAASAIEPAAELIHALAASVNRAIHLVRTIDTTNELLTARHYLKDITARIRQGEVAPFISQQQIPVTWSVTVSKDAADSIIRVAENGEGVENSGIAGGCDLIAMSTHGMTGHPLWYLGSTTERVRIGTHLPMLIVRPAAIVEQETHLHRAEPEALVSDAQ</sequence>
<dbReference type="InterPro" id="IPR006016">
    <property type="entry name" value="UspA"/>
</dbReference>
<keyword evidence="4" id="KW-1185">Reference proteome</keyword>
<evidence type="ECO:0000313" key="3">
    <source>
        <dbReference type="EMBL" id="GLV59694.1"/>
    </source>
</evidence>
<dbReference type="PANTHER" id="PTHR46268:SF6">
    <property type="entry name" value="UNIVERSAL STRESS PROTEIN UP12"/>
    <property type="match status" value="1"/>
</dbReference>
<dbReference type="PANTHER" id="PTHR46268">
    <property type="entry name" value="STRESS RESPONSE PROTEIN NHAX"/>
    <property type="match status" value="1"/>
</dbReference>
<dbReference type="RefSeq" id="WP_338256447.1">
    <property type="nucleotide sequence ID" value="NZ_BSRI01000002.1"/>
</dbReference>